<accession>A0A1L4D3S5</accession>
<dbReference type="PANTHER" id="PTHR30489">
    <property type="entry name" value="LIPOPROTEIN-RELEASING SYSTEM TRANSMEMBRANE PROTEIN LOLE"/>
    <property type="match status" value="1"/>
</dbReference>
<gene>
    <name evidence="10" type="ORF">AXG55_13330</name>
</gene>
<evidence type="ECO:0000256" key="6">
    <source>
        <dbReference type="ARBA" id="ARBA00023136"/>
    </source>
</evidence>
<organism evidence="10 11">
    <name type="scientific">Silvanigrella aquatica</name>
    <dbReference type="NCBI Taxonomy" id="1915309"/>
    <lineage>
        <taxon>Bacteria</taxon>
        <taxon>Pseudomonadati</taxon>
        <taxon>Bdellovibrionota</taxon>
        <taxon>Oligoflexia</taxon>
        <taxon>Silvanigrellales</taxon>
        <taxon>Silvanigrellaceae</taxon>
        <taxon>Silvanigrella</taxon>
    </lineage>
</organism>
<evidence type="ECO:0000313" key="10">
    <source>
        <dbReference type="EMBL" id="APJ04827.1"/>
    </source>
</evidence>
<dbReference type="STRING" id="1915309.AXG55_13330"/>
<dbReference type="KEGG" id="saqi:AXG55_13330"/>
<feature type="transmembrane region" description="Helical" evidence="7">
    <location>
        <begin position="293"/>
        <end position="316"/>
    </location>
</feature>
<keyword evidence="4 7" id="KW-0812">Transmembrane</keyword>
<dbReference type="PANTHER" id="PTHR30489:SF0">
    <property type="entry name" value="LIPOPROTEIN-RELEASING SYSTEM TRANSMEMBRANE PROTEIN LOLE"/>
    <property type="match status" value="1"/>
</dbReference>
<sequence length="431" mass="47515">MPANSKAIRFLLYRYLVSSWASRTRRSAAAIGVLLPVLGVAIGVFAFTVVLSIMGGFVSNIKSHLLNMQAHIEIVSTERGKQIPSNPELMEKIKSLSTDIISLSPYQSGDVILQAGNKGQMARLEGLDPYLAENTLGIQKFLSNNINLSVLNRKIPAENIANSNLFPTIILGQDLMNQLDLNIGDSLTLVSTIPDEGPGGMAPIQFPVVIAGYVQSGNFSYNQKLVISSLQVANQFFQNEKSWLGLQLKLKEPTEANKISEKLNKFLHPMGLRAKPWTETNSALLKVLTLERWGMSFVMIMIILVGCFSISTSLLLSIRRKSKEMAILRSMGFEQFDLSKLFLWQGFLIGLAGVILGLFLGGICLYLINTYPIPLITNSYSNPNKPLTILINEIDLIFISFGSILLAMLAAVWPAIEVKNLDIIEVLSVRN</sequence>
<dbReference type="GO" id="GO:0044874">
    <property type="term" value="P:lipoprotein localization to outer membrane"/>
    <property type="evidence" value="ECO:0007669"/>
    <property type="project" value="TreeGrafter"/>
</dbReference>
<protein>
    <recommendedName>
        <fullName evidence="12">ABC3 transporter permease protein domain-containing protein</fullName>
    </recommendedName>
</protein>
<dbReference type="InterPro" id="IPR025857">
    <property type="entry name" value="MacB_PCD"/>
</dbReference>
<reference evidence="10 11" key="1">
    <citation type="submission" date="2016-10" db="EMBL/GenBank/DDBJ databases">
        <title>Silvanigrella aquatica sp. nov., isolated from a freshwater lake located in the Black Forest, Germany, description of Silvanigrellaceae fam. nov., Silvanigrellales ord. nov., reclassification of the order Bdellovibrionales in the class Oligoflexia, reclassification of the families Bacteriovoracaceae and Halobacteriovoraceae in the new order Bacteriovoracales ord. nov., and reclassification of the family Pseudobacteriovoracaceae in the order Oligoflexiales.</title>
        <authorList>
            <person name="Hahn M.W."/>
            <person name="Schmidt J."/>
            <person name="Koll U."/>
            <person name="Rohde M."/>
            <person name="Verbag S."/>
            <person name="Pitt A."/>
            <person name="Nakai R."/>
            <person name="Naganuma T."/>
            <person name="Lang E."/>
        </authorList>
    </citation>
    <scope>NUCLEOTIDE SEQUENCE [LARGE SCALE GENOMIC DNA]</scope>
    <source>
        <strain evidence="10 11">MWH-Nonnen-W8red</strain>
    </source>
</reference>
<dbReference type="EMBL" id="CP017834">
    <property type="protein sequence ID" value="APJ04827.1"/>
    <property type="molecule type" value="Genomic_DNA"/>
</dbReference>
<dbReference type="RefSeq" id="WP_233231227.1">
    <property type="nucleotide sequence ID" value="NZ_CP017834.1"/>
</dbReference>
<evidence type="ECO:0000256" key="1">
    <source>
        <dbReference type="ARBA" id="ARBA00004651"/>
    </source>
</evidence>
<feature type="transmembrane region" description="Helical" evidence="7">
    <location>
        <begin position="341"/>
        <end position="368"/>
    </location>
</feature>
<evidence type="ECO:0000313" key="11">
    <source>
        <dbReference type="Proteomes" id="UP000184731"/>
    </source>
</evidence>
<evidence type="ECO:0000256" key="7">
    <source>
        <dbReference type="SAM" id="Phobius"/>
    </source>
</evidence>
<keyword evidence="5 7" id="KW-1133">Transmembrane helix</keyword>
<comment type="subcellular location">
    <subcellularLocation>
        <location evidence="1">Cell membrane</location>
        <topology evidence="1">Multi-pass membrane protein</topology>
    </subcellularLocation>
</comment>
<evidence type="ECO:0000256" key="5">
    <source>
        <dbReference type="ARBA" id="ARBA00022989"/>
    </source>
</evidence>
<evidence type="ECO:0000256" key="4">
    <source>
        <dbReference type="ARBA" id="ARBA00022692"/>
    </source>
</evidence>
<evidence type="ECO:0008006" key="12">
    <source>
        <dbReference type="Google" id="ProtNLM"/>
    </source>
</evidence>
<dbReference type="Proteomes" id="UP000184731">
    <property type="component" value="Chromosome"/>
</dbReference>
<feature type="transmembrane region" description="Helical" evidence="7">
    <location>
        <begin position="388"/>
        <end position="413"/>
    </location>
</feature>
<keyword evidence="11" id="KW-1185">Reference proteome</keyword>
<evidence type="ECO:0000259" key="8">
    <source>
        <dbReference type="Pfam" id="PF02687"/>
    </source>
</evidence>
<dbReference type="Pfam" id="PF02687">
    <property type="entry name" value="FtsX"/>
    <property type="match status" value="1"/>
</dbReference>
<proteinExistence type="inferred from homology"/>
<dbReference type="AlphaFoldDB" id="A0A1L4D3S5"/>
<feature type="domain" description="MacB-like periplasmic core" evidence="9">
    <location>
        <begin position="35"/>
        <end position="264"/>
    </location>
</feature>
<comment type="similarity">
    <text evidence="2">Belongs to the ABC-4 integral membrane protein family. LolC/E subfamily.</text>
</comment>
<dbReference type="GO" id="GO:0098797">
    <property type="term" value="C:plasma membrane protein complex"/>
    <property type="evidence" value="ECO:0007669"/>
    <property type="project" value="TreeGrafter"/>
</dbReference>
<dbReference type="Pfam" id="PF12704">
    <property type="entry name" value="MacB_PCD"/>
    <property type="match status" value="1"/>
</dbReference>
<feature type="domain" description="ABC3 transporter permease C-terminal" evidence="8">
    <location>
        <begin position="297"/>
        <end position="421"/>
    </location>
</feature>
<dbReference type="InterPro" id="IPR003838">
    <property type="entry name" value="ABC3_permease_C"/>
</dbReference>
<evidence type="ECO:0000256" key="3">
    <source>
        <dbReference type="ARBA" id="ARBA00022475"/>
    </source>
</evidence>
<keyword evidence="6 7" id="KW-0472">Membrane</keyword>
<keyword evidence="3" id="KW-1003">Cell membrane</keyword>
<name>A0A1L4D3S5_9BACT</name>
<evidence type="ECO:0000256" key="2">
    <source>
        <dbReference type="ARBA" id="ARBA00005236"/>
    </source>
</evidence>
<evidence type="ECO:0000259" key="9">
    <source>
        <dbReference type="Pfam" id="PF12704"/>
    </source>
</evidence>
<dbReference type="InterPro" id="IPR051447">
    <property type="entry name" value="Lipoprotein-release_system"/>
</dbReference>
<feature type="transmembrane region" description="Helical" evidence="7">
    <location>
        <begin position="28"/>
        <end position="58"/>
    </location>
</feature>